<dbReference type="AlphaFoldDB" id="A0A915L659"/>
<accession>A0A915L659</accession>
<feature type="compositionally biased region" description="Basic and acidic residues" evidence="1">
    <location>
        <begin position="156"/>
        <end position="165"/>
    </location>
</feature>
<evidence type="ECO:0000313" key="3">
    <source>
        <dbReference type="WBParaSite" id="nRc.2.0.1.t46257-RA"/>
    </source>
</evidence>
<evidence type="ECO:0000313" key="2">
    <source>
        <dbReference type="Proteomes" id="UP000887565"/>
    </source>
</evidence>
<organism evidence="2 3">
    <name type="scientific">Romanomermis culicivorax</name>
    <name type="common">Nematode worm</name>
    <dbReference type="NCBI Taxonomy" id="13658"/>
    <lineage>
        <taxon>Eukaryota</taxon>
        <taxon>Metazoa</taxon>
        <taxon>Ecdysozoa</taxon>
        <taxon>Nematoda</taxon>
        <taxon>Enoplea</taxon>
        <taxon>Dorylaimia</taxon>
        <taxon>Mermithida</taxon>
        <taxon>Mermithoidea</taxon>
        <taxon>Mermithidae</taxon>
        <taxon>Romanomermis</taxon>
    </lineage>
</organism>
<dbReference type="Proteomes" id="UP000887565">
    <property type="component" value="Unplaced"/>
</dbReference>
<keyword evidence="2" id="KW-1185">Reference proteome</keyword>
<reference evidence="3" key="1">
    <citation type="submission" date="2022-11" db="UniProtKB">
        <authorList>
            <consortium name="WormBaseParasite"/>
        </authorList>
    </citation>
    <scope>IDENTIFICATION</scope>
</reference>
<protein>
    <submittedName>
        <fullName evidence="3">Uncharacterized protein</fullName>
    </submittedName>
</protein>
<feature type="region of interest" description="Disordered" evidence="1">
    <location>
        <begin position="145"/>
        <end position="165"/>
    </location>
</feature>
<dbReference type="WBParaSite" id="nRc.2.0.1.t46257-RA">
    <property type="protein sequence ID" value="nRc.2.0.1.t46257-RA"/>
    <property type="gene ID" value="nRc.2.0.1.g46257"/>
</dbReference>
<sequence>MEITVEQIDIDGSDHTANPHSRFHFYSNMLNIIDFQNRFSFPTPVFAYPLPTMVSVHTITAEELLDRPTSAIDVEPTDKELLDTLIFDLNIAKLPQSTDVSALPTPTATADLMARATQITDFLKLTLDEISTLAPVPMDESTLVQPTTMDAETDTTMDRTLMDIP</sequence>
<name>A0A915L659_ROMCU</name>
<evidence type="ECO:0000256" key="1">
    <source>
        <dbReference type="SAM" id="MobiDB-lite"/>
    </source>
</evidence>
<proteinExistence type="predicted"/>